<gene>
    <name evidence="5" type="ORF">QU24_14985</name>
</gene>
<dbReference type="NCBIfam" id="NF002332">
    <property type="entry name" value="PRK01293.1"/>
    <property type="match status" value="1"/>
</dbReference>
<organism evidence="5 6">
    <name type="scientific">Pantoea rodasii</name>
    <dbReference type="NCBI Taxonomy" id="1076549"/>
    <lineage>
        <taxon>Bacteria</taxon>
        <taxon>Pseudomonadati</taxon>
        <taxon>Pseudomonadota</taxon>
        <taxon>Gammaproteobacteria</taxon>
        <taxon>Enterobacterales</taxon>
        <taxon>Erwiniaceae</taxon>
        <taxon>Pantoea</taxon>
    </lineage>
</organism>
<evidence type="ECO:0000256" key="1">
    <source>
        <dbReference type="ARBA" id="ARBA00022679"/>
    </source>
</evidence>
<dbReference type="Proteomes" id="UP000030853">
    <property type="component" value="Unassembled WGS sequence"/>
</dbReference>
<dbReference type="InterPro" id="IPR049180">
    <property type="entry name" value="MdcG_C"/>
</dbReference>
<feature type="domain" description="Phosphoribosyl-dephospho-CoA transferase MdcG C-terminal" evidence="3">
    <location>
        <begin position="87"/>
        <end position="194"/>
    </location>
</feature>
<name>A0A0B1R2H4_9GAMM</name>
<evidence type="ECO:0000256" key="2">
    <source>
        <dbReference type="ARBA" id="ARBA00022695"/>
    </source>
</evidence>
<evidence type="ECO:0000313" key="5">
    <source>
        <dbReference type="EMBL" id="KHJ67233.1"/>
    </source>
</evidence>
<comment type="caution">
    <text evidence="5">The sequence shown here is derived from an EMBL/GenBank/DDBJ whole genome shotgun (WGS) entry which is preliminary data.</text>
</comment>
<dbReference type="Pfam" id="PF20866">
    <property type="entry name" value="MdcG_N"/>
    <property type="match status" value="1"/>
</dbReference>
<dbReference type="AlphaFoldDB" id="A0A0B1R2H4"/>
<dbReference type="NCBIfam" id="TIGR03135">
    <property type="entry name" value="malonate_mdcG"/>
    <property type="match status" value="1"/>
</dbReference>
<protein>
    <submittedName>
        <fullName evidence="5">Phosphoribosyl-dephospho-CoA transferase</fullName>
    </submittedName>
</protein>
<sequence>MNVRPHDLLWLQADATLLDIQEPWVAQQWSVQQPVVVRRDRMQQGNIPIGVRGAVRHQRAAGWVQAQNVVRIDAPEMLVERAASHVFRALPTVQALIQLQQQRWTWCWGVTGSTGFALATSLPVLHADSDLDLLIRAPQPLDPDELAEWQRQLARLPCRVDTQVETPVGAFALNEWLRTGRVLLKTAQGPRLTDLPWTEENP</sequence>
<dbReference type="GO" id="GO:0016779">
    <property type="term" value="F:nucleotidyltransferase activity"/>
    <property type="evidence" value="ECO:0007669"/>
    <property type="project" value="UniProtKB-KW"/>
</dbReference>
<evidence type="ECO:0000313" key="6">
    <source>
        <dbReference type="Proteomes" id="UP000030853"/>
    </source>
</evidence>
<dbReference type="InterPro" id="IPR017557">
    <property type="entry name" value="Holo-ACP_synthase"/>
</dbReference>
<dbReference type="RefSeq" id="WP_039332548.1">
    <property type="nucleotide sequence ID" value="NZ_JTJJ01000054.1"/>
</dbReference>
<evidence type="ECO:0000259" key="4">
    <source>
        <dbReference type="Pfam" id="PF20866"/>
    </source>
</evidence>
<evidence type="ECO:0000259" key="3">
    <source>
        <dbReference type="Pfam" id="PF10620"/>
    </source>
</evidence>
<keyword evidence="1 5" id="KW-0808">Transferase</keyword>
<dbReference type="EMBL" id="JTJJ01000054">
    <property type="protein sequence ID" value="KHJ67233.1"/>
    <property type="molecule type" value="Genomic_DNA"/>
</dbReference>
<feature type="domain" description="Phosphoribosyl-dephospho-CoA transferase MdcG N-terminal" evidence="4">
    <location>
        <begin position="4"/>
        <end position="75"/>
    </location>
</feature>
<accession>A0A0B1R2H4</accession>
<dbReference type="Pfam" id="PF10620">
    <property type="entry name" value="MdcG"/>
    <property type="match status" value="1"/>
</dbReference>
<keyword evidence="2" id="KW-0548">Nucleotidyltransferase</keyword>
<dbReference type="InterPro" id="IPR048903">
    <property type="entry name" value="MdcG_N"/>
</dbReference>
<dbReference type="CDD" id="cd05403">
    <property type="entry name" value="NT_KNTase_like"/>
    <property type="match status" value="1"/>
</dbReference>
<proteinExistence type="predicted"/>
<reference evidence="5 6" key="1">
    <citation type="submission" date="2014-11" db="EMBL/GenBank/DDBJ databases">
        <title>Genome sequencing of Pantoea rodasii ND03.</title>
        <authorList>
            <person name="Muhamad Yunos N.Y."/>
            <person name="Chan K.-G."/>
        </authorList>
    </citation>
    <scope>NUCLEOTIDE SEQUENCE [LARGE SCALE GENOMIC DNA]</scope>
    <source>
        <strain evidence="5 6">ND03</strain>
    </source>
</reference>